<comment type="caution">
    <text evidence="1">The sequence shown here is derived from an EMBL/GenBank/DDBJ whole genome shotgun (WGS) entry which is preliminary data.</text>
</comment>
<evidence type="ECO:0000313" key="2">
    <source>
        <dbReference type="Proteomes" id="UP001252613"/>
    </source>
</evidence>
<accession>A0AAW8MKC5</accession>
<dbReference type="AlphaFoldDB" id="A0AAW8MKC5"/>
<protein>
    <submittedName>
        <fullName evidence="1">Uncharacterized protein</fullName>
    </submittedName>
</protein>
<dbReference type="EMBL" id="JAVDVC010000027">
    <property type="protein sequence ID" value="MDR6962088.1"/>
    <property type="molecule type" value="Genomic_DNA"/>
</dbReference>
<reference evidence="1" key="1">
    <citation type="submission" date="2023-07" db="EMBL/GenBank/DDBJ databases">
        <title>Sorghum-associated microbial communities from plants grown in Nebraska, USA.</title>
        <authorList>
            <person name="Schachtman D."/>
        </authorList>
    </citation>
    <scope>NUCLEOTIDE SEQUENCE</scope>
    <source>
        <strain evidence="1">3432</strain>
    </source>
</reference>
<evidence type="ECO:0000313" key="1">
    <source>
        <dbReference type="EMBL" id="MDR6962088.1"/>
    </source>
</evidence>
<gene>
    <name evidence="1" type="ORF">J2W43_006109</name>
</gene>
<dbReference type="Proteomes" id="UP001252613">
    <property type="component" value="Unassembled WGS sequence"/>
</dbReference>
<sequence>MVVIFDGFQPKQTAPKWGRRPWRYLRNQETIHQRKHLNAWTSGYAAPGLLEARRCQRLPMSMAWLACCMSWQAAIIRSVAYLQRRRAMPGWRAHSRRRAICPGAVGLRYERHWLLIRGNAVSARCSCMMRWVAFRSGGEAWRLNSAFPMGMQRIKLMNFSYRNGWRSLIQGHGEPP</sequence>
<name>A0AAW8MKC5_9PSED</name>
<organism evidence="1 2">
    <name type="scientific">Pseudomonas brassicacearum</name>
    <dbReference type="NCBI Taxonomy" id="930166"/>
    <lineage>
        <taxon>Bacteria</taxon>
        <taxon>Pseudomonadati</taxon>
        <taxon>Pseudomonadota</taxon>
        <taxon>Gammaproteobacteria</taxon>
        <taxon>Pseudomonadales</taxon>
        <taxon>Pseudomonadaceae</taxon>
        <taxon>Pseudomonas</taxon>
    </lineage>
</organism>
<proteinExistence type="predicted"/>